<keyword evidence="2" id="KW-0813">Transport</keyword>
<reference evidence="12 13" key="1">
    <citation type="submission" date="2023-11" db="EMBL/GenBank/DDBJ databases">
        <title>An acidophilic fungus is an integral part of prey digestion in a carnivorous sundew plant.</title>
        <authorList>
            <person name="Tsai I.J."/>
        </authorList>
    </citation>
    <scope>NUCLEOTIDE SEQUENCE [LARGE SCALE GENOMIC DNA]</scope>
    <source>
        <strain evidence="12">169a</strain>
    </source>
</reference>
<feature type="transmembrane region" description="Helical" evidence="9">
    <location>
        <begin position="276"/>
        <end position="297"/>
    </location>
</feature>
<dbReference type="Pfam" id="PF00005">
    <property type="entry name" value="ABC_tran"/>
    <property type="match status" value="2"/>
</dbReference>
<feature type="transmembrane region" description="Helical" evidence="9">
    <location>
        <begin position="20"/>
        <end position="37"/>
    </location>
</feature>
<feature type="transmembrane region" description="Helical" evidence="9">
    <location>
        <begin position="98"/>
        <end position="119"/>
    </location>
</feature>
<protein>
    <submittedName>
        <fullName evidence="12">P-loop containing nucleoside triphosphate hydrolase protein</fullName>
    </submittedName>
</protein>
<dbReference type="InterPro" id="IPR027417">
    <property type="entry name" value="P-loop_NTPase"/>
</dbReference>
<proteinExistence type="predicted"/>
<keyword evidence="7 9" id="KW-0472">Membrane</keyword>
<dbReference type="SUPFAM" id="SSF52540">
    <property type="entry name" value="P-loop containing nucleoside triphosphate hydrolases"/>
    <property type="match status" value="2"/>
</dbReference>
<keyword evidence="12" id="KW-0378">Hydrolase</keyword>
<feature type="transmembrane region" description="Helical" evidence="9">
    <location>
        <begin position="245"/>
        <end position="264"/>
    </location>
</feature>
<evidence type="ECO:0000256" key="6">
    <source>
        <dbReference type="ARBA" id="ARBA00022989"/>
    </source>
</evidence>
<accession>A0AAQ3M5V2</accession>
<gene>
    <name evidence="12" type="ORF">R9X50_00349800</name>
</gene>
<dbReference type="GO" id="GO:0140359">
    <property type="term" value="F:ABC-type transporter activity"/>
    <property type="evidence" value="ECO:0007669"/>
    <property type="project" value="InterPro"/>
</dbReference>
<dbReference type="EMBL" id="CP138583">
    <property type="protein sequence ID" value="WPH00668.1"/>
    <property type="molecule type" value="Genomic_DNA"/>
</dbReference>
<dbReference type="InterPro" id="IPR050173">
    <property type="entry name" value="ABC_transporter_C-like"/>
</dbReference>
<keyword evidence="13" id="KW-1185">Reference proteome</keyword>
<evidence type="ECO:0000256" key="2">
    <source>
        <dbReference type="ARBA" id="ARBA00022448"/>
    </source>
</evidence>
<feature type="transmembrane region" description="Helical" evidence="9">
    <location>
        <begin position="865"/>
        <end position="889"/>
    </location>
</feature>
<dbReference type="PROSITE" id="PS50929">
    <property type="entry name" value="ABC_TM1F"/>
    <property type="match status" value="2"/>
</dbReference>
<keyword evidence="3 9" id="KW-0812">Transmembrane</keyword>
<evidence type="ECO:0000256" key="7">
    <source>
        <dbReference type="ARBA" id="ARBA00023136"/>
    </source>
</evidence>
<feature type="transmembrane region" description="Helical" evidence="9">
    <location>
        <begin position="825"/>
        <end position="845"/>
    </location>
</feature>
<feature type="transmembrane region" description="Helical" evidence="9">
    <location>
        <begin position="375"/>
        <end position="398"/>
    </location>
</feature>
<dbReference type="Gene3D" id="3.40.50.300">
    <property type="entry name" value="P-loop containing nucleotide triphosphate hydrolases"/>
    <property type="match status" value="2"/>
</dbReference>
<dbReference type="GO" id="GO:0005524">
    <property type="term" value="F:ATP binding"/>
    <property type="evidence" value="ECO:0007669"/>
    <property type="project" value="UniProtKB-KW"/>
</dbReference>
<dbReference type="CDD" id="cd18580">
    <property type="entry name" value="ABC_6TM_ABCC_D2"/>
    <property type="match status" value="1"/>
</dbReference>
<dbReference type="InterPro" id="IPR003439">
    <property type="entry name" value="ABC_transporter-like_ATP-bd"/>
</dbReference>
<dbReference type="InterPro" id="IPR011527">
    <property type="entry name" value="ABC1_TM_dom"/>
</dbReference>
<feature type="transmembrane region" description="Helical" evidence="9">
    <location>
        <begin position="1046"/>
        <end position="1068"/>
    </location>
</feature>
<feature type="transmembrane region" description="Helical" evidence="9">
    <location>
        <begin position="69"/>
        <end position="86"/>
    </location>
</feature>
<dbReference type="InterPro" id="IPR003593">
    <property type="entry name" value="AAA+_ATPase"/>
</dbReference>
<dbReference type="GO" id="GO:0016887">
    <property type="term" value="F:ATP hydrolysis activity"/>
    <property type="evidence" value="ECO:0007669"/>
    <property type="project" value="InterPro"/>
</dbReference>
<comment type="subcellular location">
    <subcellularLocation>
        <location evidence="1">Membrane</location>
        <topology evidence="1">Multi-pass membrane protein</topology>
    </subcellularLocation>
</comment>
<evidence type="ECO:0000256" key="9">
    <source>
        <dbReference type="SAM" id="Phobius"/>
    </source>
</evidence>
<dbReference type="PROSITE" id="PS50893">
    <property type="entry name" value="ABC_TRANSPORTER_2"/>
    <property type="match status" value="2"/>
</dbReference>
<evidence type="ECO:0000256" key="3">
    <source>
        <dbReference type="ARBA" id="ARBA00022692"/>
    </source>
</evidence>
<dbReference type="Proteomes" id="UP001303373">
    <property type="component" value="Chromosome 4"/>
</dbReference>
<feature type="transmembrane region" description="Helical" evidence="9">
    <location>
        <begin position="449"/>
        <end position="467"/>
    </location>
</feature>
<feature type="domain" description="ABC transmembrane type-1" evidence="11">
    <location>
        <begin position="920"/>
        <end position="1104"/>
    </location>
</feature>
<feature type="domain" description="ABC transporter" evidence="10">
    <location>
        <begin position="539"/>
        <end position="774"/>
    </location>
</feature>
<evidence type="ECO:0000256" key="4">
    <source>
        <dbReference type="ARBA" id="ARBA00022741"/>
    </source>
</evidence>
<feature type="transmembrane region" description="Helical" evidence="9">
    <location>
        <begin position="935"/>
        <end position="956"/>
    </location>
</feature>
<feature type="transmembrane region" description="Helical" evidence="9">
    <location>
        <begin position="125"/>
        <end position="143"/>
    </location>
</feature>
<dbReference type="PANTHER" id="PTHR24223:SF399">
    <property type="entry name" value="ABC TRANSPORTER ATNG"/>
    <property type="match status" value="1"/>
</dbReference>
<keyword evidence="5" id="KW-0067">ATP-binding</keyword>
<feature type="region of interest" description="Disordered" evidence="8">
    <location>
        <begin position="763"/>
        <end position="796"/>
    </location>
</feature>
<feature type="domain" description="ABC transmembrane type-1" evidence="11">
    <location>
        <begin position="248"/>
        <end position="505"/>
    </location>
</feature>
<feature type="transmembrane region" description="Helical" evidence="9">
    <location>
        <begin position="350"/>
        <end position="369"/>
    </location>
</feature>
<name>A0AAQ3M5V2_9PEZI</name>
<dbReference type="Pfam" id="PF00664">
    <property type="entry name" value="ABC_membrane"/>
    <property type="match status" value="1"/>
</dbReference>
<dbReference type="PANTHER" id="PTHR24223">
    <property type="entry name" value="ATP-BINDING CASSETTE SUB-FAMILY C"/>
    <property type="match status" value="1"/>
</dbReference>
<evidence type="ECO:0000256" key="1">
    <source>
        <dbReference type="ARBA" id="ARBA00004141"/>
    </source>
</evidence>
<keyword evidence="4" id="KW-0547">Nucleotide-binding</keyword>
<dbReference type="GO" id="GO:0016020">
    <property type="term" value="C:membrane"/>
    <property type="evidence" value="ECO:0007669"/>
    <property type="project" value="UniProtKB-SubCell"/>
</dbReference>
<organism evidence="12 13">
    <name type="scientific">Acrodontium crateriforme</name>
    <dbReference type="NCBI Taxonomy" id="150365"/>
    <lineage>
        <taxon>Eukaryota</taxon>
        <taxon>Fungi</taxon>
        <taxon>Dikarya</taxon>
        <taxon>Ascomycota</taxon>
        <taxon>Pezizomycotina</taxon>
        <taxon>Dothideomycetes</taxon>
        <taxon>Dothideomycetidae</taxon>
        <taxon>Mycosphaerellales</taxon>
        <taxon>Teratosphaeriaceae</taxon>
        <taxon>Acrodontium</taxon>
    </lineage>
</organism>
<feature type="transmembrane region" description="Helical" evidence="9">
    <location>
        <begin position="479"/>
        <end position="497"/>
    </location>
</feature>
<feature type="domain" description="ABC transporter" evidence="10">
    <location>
        <begin position="1144"/>
        <end position="1360"/>
    </location>
</feature>
<sequence>MEASTIGALRLALLLENGRFFSAAYLSAVVTSGLMYTKTLISTYAASSLALVVIGKQSAVSAIQTTTATTILTLIVAIVLLPLSWLEHTKTSRPASILCLYLALSVLVEIAEVRTYWLLGQEARAFAIWSTLSLGFKFFMLVAESCNKTRSLLSNVQDCSPEQLAGIFNRLFFYWLNPLFIRGCRAKFSFDDLYPVDLGLESSMLDTRLQLEWKQCNQGGKHDLLWALCRTFSWSLAKPVLPRTLYLALTLAQPLLITQALKYIEHTVPEDSINTGYGLIAAYFLVFTGLAVTRAYYWHVQYRFVTQRRGALVAAVFHKTLTARGDLLAGSQATTLMSADIERIGVGIQILHELWANIALIAIALWLLYRQIGFSSLSVLALIVVCACAAAYVAGIAASRQKSWLQAMETRLHETVRMVKSTKSIKMLGLEKFVMAGLIRLRDNELQRATHWCLGPAIAFGIAIYAGTNNQHVLSTTELFTVLSVITLITTPLNMVFQNLPNFSAGIACIGRIQTYLRLDDAQDIRKHIDNCNLSSGSTRSSDAFVISDGAFAWKSDDPPSLQHITCHIPANKITLLCGPIGSGKTTLLHTLLGDTVVLVGSISATRSRIALCSQNPWLTNLSIRSTITGDVEEDEAWYQTVITACDIRRDIDHLSERDNTLIGSAGAKLSGGQRQRLALARAIYTRPSIILIDDIFHGLDRSTDERIKKNLFGPQGLLTSVLTPTVVIATNDSRYFEDSNHVITISPSGQGCLECPPSQLDRRESNSVYNEDTISTSTSPAGLAASCEEPDSTEKSHTVDVVEKPVSDSRTFLWYAKAISLPHCCFLILEMAVCGILARLPTYWAQLWADAEETSLHTQSTNHYYWGIFTLITSLALLAVFGGVWHLFQYIIPRSGKRIHYLCLGRHMLKLADVTQALLTNRFSQDILLIDTQLPISLFNTGIFLATTVVGYGLIASSSVLVLIAGPFLVVAIYCIQNFYLRTSKKLRIFDLEAKAPLYAHFTDVLSGLSTIRAFGWESRLCAENIRLLDVSQRPYYLMYCVQRWLTLVLDLLAAGLATMVIGIAVARHSTDSAASLGVALVNLVSLATTLESVIYEYTQLETSLGAVARTRQFEQSTPQEAVSLDGVSDIVVSEPKGSGLSIELSGVTASYGSSARVVLSQLSIVIQSGEKIAICGRTGSGKSTLLQVMLKMIDLKAGRISIGGIDSADLSVGNHRQNFNVIPQEPYFPPGSIREGLSRGEEISDDVLWTALAKVGLDEELRHRKGGIDAEFDLGTFSNGEVQLLSLARAILHPTGVLLMDESTSSVDVATDEKMHQVILDVFANQTVISVTHRPENLRWFSRVLTLENGSISCDVTK</sequence>
<dbReference type="InterPro" id="IPR044726">
    <property type="entry name" value="ABCC_6TM_D2"/>
</dbReference>
<dbReference type="SMART" id="SM00382">
    <property type="entry name" value="AAA"/>
    <property type="match status" value="2"/>
</dbReference>
<dbReference type="PROSITE" id="PS00211">
    <property type="entry name" value="ABC_TRANSPORTER_1"/>
    <property type="match status" value="1"/>
</dbReference>
<dbReference type="SUPFAM" id="SSF90123">
    <property type="entry name" value="ABC transporter transmembrane region"/>
    <property type="match status" value="2"/>
</dbReference>
<evidence type="ECO:0000256" key="8">
    <source>
        <dbReference type="SAM" id="MobiDB-lite"/>
    </source>
</evidence>
<evidence type="ECO:0000313" key="12">
    <source>
        <dbReference type="EMBL" id="WPH00668.1"/>
    </source>
</evidence>
<evidence type="ECO:0000313" key="13">
    <source>
        <dbReference type="Proteomes" id="UP001303373"/>
    </source>
</evidence>
<evidence type="ECO:0000259" key="11">
    <source>
        <dbReference type="PROSITE" id="PS50929"/>
    </source>
</evidence>
<feature type="transmembrane region" description="Helical" evidence="9">
    <location>
        <begin position="962"/>
        <end position="982"/>
    </location>
</feature>
<keyword evidence="6 9" id="KW-1133">Transmembrane helix</keyword>
<evidence type="ECO:0000256" key="5">
    <source>
        <dbReference type="ARBA" id="ARBA00022840"/>
    </source>
</evidence>
<dbReference type="InterPro" id="IPR017871">
    <property type="entry name" value="ABC_transporter-like_CS"/>
</dbReference>
<dbReference type="Gene3D" id="1.20.1560.10">
    <property type="entry name" value="ABC transporter type 1, transmembrane domain"/>
    <property type="match status" value="2"/>
</dbReference>
<dbReference type="InterPro" id="IPR036640">
    <property type="entry name" value="ABC1_TM_sf"/>
</dbReference>
<feature type="compositionally biased region" description="Polar residues" evidence="8">
    <location>
        <begin position="767"/>
        <end position="781"/>
    </location>
</feature>
<evidence type="ECO:0000259" key="10">
    <source>
        <dbReference type="PROSITE" id="PS50893"/>
    </source>
</evidence>